<dbReference type="PANTHER" id="PTHR43178">
    <property type="entry name" value="DIHYDROLIPOAMIDE ACETYLTRANSFERASE COMPONENT OF PYRUVATE DEHYDROGENASE COMPLEX"/>
    <property type="match status" value="1"/>
</dbReference>
<keyword evidence="5 6" id="KW-0012">Acyltransferase</keyword>
<accession>A0ABR9QMI1</accession>
<dbReference type="PROSITE" id="PS51826">
    <property type="entry name" value="PSBD"/>
    <property type="match status" value="1"/>
</dbReference>
<feature type="domain" description="Peripheral subunit-binding (PSBD)" evidence="8">
    <location>
        <begin position="108"/>
        <end position="145"/>
    </location>
</feature>
<dbReference type="Pfam" id="PF00198">
    <property type="entry name" value="2-oxoacid_dh"/>
    <property type="match status" value="1"/>
</dbReference>
<dbReference type="Gene3D" id="3.30.559.10">
    <property type="entry name" value="Chloramphenicol acetyltransferase-like domain"/>
    <property type="match status" value="1"/>
</dbReference>
<evidence type="ECO:0000256" key="5">
    <source>
        <dbReference type="ARBA" id="ARBA00023315"/>
    </source>
</evidence>
<dbReference type="PROSITE" id="PS50968">
    <property type="entry name" value="BIOTINYL_LIPOYL"/>
    <property type="match status" value="1"/>
</dbReference>
<evidence type="ECO:0000259" key="8">
    <source>
        <dbReference type="PROSITE" id="PS51826"/>
    </source>
</evidence>
<evidence type="ECO:0000313" key="9">
    <source>
        <dbReference type="EMBL" id="MBE4909703.1"/>
    </source>
</evidence>
<dbReference type="Pfam" id="PF00364">
    <property type="entry name" value="Biotin_lipoyl"/>
    <property type="match status" value="1"/>
</dbReference>
<dbReference type="EC" id="2.3.1.-" evidence="6"/>
<evidence type="ECO:0000256" key="4">
    <source>
        <dbReference type="ARBA" id="ARBA00022823"/>
    </source>
</evidence>
<evidence type="ECO:0000256" key="2">
    <source>
        <dbReference type="ARBA" id="ARBA00007317"/>
    </source>
</evidence>
<dbReference type="SUPFAM" id="SSF52777">
    <property type="entry name" value="CoA-dependent acyltransferases"/>
    <property type="match status" value="1"/>
</dbReference>
<dbReference type="InterPro" id="IPR036625">
    <property type="entry name" value="E3-bd_dom_sf"/>
</dbReference>
<dbReference type="Gene3D" id="2.40.50.100">
    <property type="match status" value="1"/>
</dbReference>
<dbReference type="Proteomes" id="UP001516662">
    <property type="component" value="Unassembled WGS sequence"/>
</dbReference>
<dbReference type="Gene3D" id="4.10.320.10">
    <property type="entry name" value="E3-binding domain"/>
    <property type="match status" value="1"/>
</dbReference>
<dbReference type="SUPFAM" id="SSF47005">
    <property type="entry name" value="Peripheral subunit-binding domain of 2-oxo acid dehydrogenase complex"/>
    <property type="match status" value="1"/>
</dbReference>
<dbReference type="PANTHER" id="PTHR43178:SF5">
    <property type="entry name" value="LIPOAMIDE ACYLTRANSFERASE COMPONENT OF BRANCHED-CHAIN ALPHA-KETO ACID DEHYDROGENASE COMPLEX, MITOCHONDRIAL"/>
    <property type="match status" value="1"/>
</dbReference>
<keyword evidence="10" id="KW-1185">Reference proteome</keyword>
<evidence type="ECO:0000256" key="6">
    <source>
        <dbReference type="RuleBase" id="RU003423"/>
    </source>
</evidence>
<protein>
    <recommendedName>
        <fullName evidence="6">Dihydrolipoamide acetyltransferase component of pyruvate dehydrogenase complex</fullName>
        <ecNumber evidence="6">2.3.1.-</ecNumber>
    </recommendedName>
</protein>
<evidence type="ECO:0000313" key="10">
    <source>
        <dbReference type="Proteomes" id="UP001516662"/>
    </source>
</evidence>
<dbReference type="EMBL" id="JADCLJ010000024">
    <property type="protein sequence ID" value="MBE4909703.1"/>
    <property type="molecule type" value="Genomic_DNA"/>
</dbReference>
<comment type="cofactor">
    <cofactor evidence="1 6">
        <name>(R)-lipoate</name>
        <dbReference type="ChEBI" id="CHEBI:83088"/>
    </cofactor>
</comment>
<dbReference type="InterPro" id="IPR004167">
    <property type="entry name" value="PSBD"/>
</dbReference>
<organism evidence="9 10">
    <name type="scientific">Litchfieldia luteola</name>
    <dbReference type="NCBI Taxonomy" id="682179"/>
    <lineage>
        <taxon>Bacteria</taxon>
        <taxon>Bacillati</taxon>
        <taxon>Bacillota</taxon>
        <taxon>Bacilli</taxon>
        <taxon>Bacillales</taxon>
        <taxon>Bacillaceae</taxon>
        <taxon>Litchfieldia</taxon>
    </lineage>
</organism>
<proteinExistence type="inferred from homology"/>
<dbReference type="InterPro" id="IPR000089">
    <property type="entry name" value="Biotin_lipoyl"/>
</dbReference>
<dbReference type="RefSeq" id="WP_193538638.1">
    <property type="nucleotide sequence ID" value="NZ_JADCLJ010000024.1"/>
</dbReference>
<evidence type="ECO:0000256" key="3">
    <source>
        <dbReference type="ARBA" id="ARBA00022679"/>
    </source>
</evidence>
<dbReference type="SUPFAM" id="SSF51230">
    <property type="entry name" value="Single hybrid motif"/>
    <property type="match status" value="1"/>
</dbReference>
<keyword evidence="4 6" id="KW-0450">Lipoyl</keyword>
<comment type="similarity">
    <text evidence="2 6">Belongs to the 2-oxoacid dehydrogenase family.</text>
</comment>
<sequence length="408" mass="45050">MIEVKLHDIGEGMTEADINCFLVKPGDSVNIDDPLVEVQTDKMTAEIPSPKSGIVKELLVEQGQTVRVGTTLLLIEDGNTVELPKEVVKAVEPKQVLIFETNKSRRVMASPYTRKIARENQVDLSVVPGTGPAGRITDEDVYRFLEKGDTIVNTPIESANEIEKVEKGAVSSLQTPNSTETIPFRGRRKQIAKSMVRSVYTIPHCTHFEEVDVTNLIKFRNELKTLNKSISATAFFIKAISICLKEFPIFNAELDEDNEQIKLKSNHNIGIATDTPEGLIVPVIRDVQTKSLLQIHDQMKILTQKAQANKLTMNDITGGTFTISNVGPLGGSIGATPIIQHPEVGLISFHKTKKMPVVTDDDQIVIRSIMNLSMSFDHRVTDGATAVAFTNRFAALIKDPKLLLLEMI</sequence>
<dbReference type="InterPro" id="IPR023213">
    <property type="entry name" value="CAT-like_dom_sf"/>
</dbReference>
<dbReference type="InterPro" id="IPR001078">
    <property type="entry name" value="2-oxoacid_DH_actylTfrase"/>
</dbReference>
<dbReference type="CDD" id="cd06849">
    <property type="entry name" value="lipoyl_domain"/>
    <property type="match status" value="1"/>
</dbReference>
<evidence type="ECO:0000259" key="7">
    <source>
        <dbReference type="PROSITE" id="PS50968"/>
    </source>
</evidence>
<dbReference type="InterPro" id="IPR011053">
    <property type="entry name" value="Single_hybrid_motif"/>
</dbReference>
<reference evidence="9 10" key="1">
    <citation type="submission" date="2020-10" db="EMBL/GenBank/DDBJ databases">
        <title>Bacillus sp. HD4P25, an endophyte from a halophyte.</title>
        <authorList>
            <person name="Sun J.-Q."/>
        </authorList>
    </citation>
    <scope>NUCLEOTIDE SEQUENCE [LARGE SCALE GENOMIC DNA]</scope>
    <source>
        <strain evidence="9 10">YIM 93174</strain>
    </source>
</reference>
<gene>
    <name evidence="9" type="ORF">IMZ08_16850</name>
</gene>
<feature type="domain" description="Lipoyl-binding" evidence="7">
    <location>
        <begin position="1"/>
        <end position="76"/>
    </location>
</feature>
<evidence type="ECO:0000256" key="1">
    <source>
        <dbReference type="ARBA" id="ARBA00001938"/>
    </source>
</evidence>
<dbReference type="InterPro" id="IPR050743">
    <property type="entry name" value="2-oxoacid_DH_E2_comp"/>
</dbReference>
<keyword evidence="3 6" id="KW-0808">Transferase</keyword>
<comment type="caution">
    <text evidence="9">The sequence shown here is derived from an EMBL/GenBank/DDBJ whole genome shotgun (WGS) entry which is preliminary data.</text>
</comment>
<dbReference type="Pfam" id="PF02817">
    <property type="entry name" value="E3_binding"/>
    <property type="match status" value="1"/>
</dbReference>
<name>A0ABR9QMI1_9BACI</name>